<organism evidence="2 3">
    <name type="scientific">Methanococcoides methylutens</name>
    <dbReference type="NCBI Taxonomy" id="2226"/>
    <lineage>
        <taxon>Archaea</taxon>
        <taxon>Methanobacteriati</taxon>
        <taxon>Methanobacteriota</taxon>
        <taxon>Stenosarchaea group</taxon>
        <taxon>Methanomicrobia</taxon>
        <taxon>Methanosarcinales</taxon>
        <taxon>Methanosarcinaceae</taxon>
        <taxon>Methanococcoides</taxon>
    </lineage>
</organism>
<comment type="caution">
    <text evidence="2">The sequence shown here is derived from an EMBL/GenBank/DDBJ whole genome shotgun (WGS) entry which is preliminary data.</text>
</comment>
<reference evidence="2 3" key="1">
    <citation type="submission" date="2014-09" db="EMBL/GenBank/DDBJ databases">
        <title>Draft genome sequence of an obligately methylotrophic methanogen, Methanococcoides methylutens, isolated from marine sediment.</title>
        <authorList>
            <person name="Guan Y."/>
            <person name="Ngugi D.K."/>
            <person name="Blom J."/>
            <person name="Ali S."/>
            <person name="Ferry J.G."/>
            <person name="Stingl U."/>
        </authorList>
    </citation>
    <scope>NUCLEOTIDE SEQUENCE [LARGE SCALE GENOMIC DNA]</scope>
    <source>
        <strain evidence="2 3">DSM 2657</strain>
    </source>
</reference>
<evidence type="ECO:0000256" key="1">
    <source>
        <dbReference type="SAM" id="Phobius"/>
    </source>
</evidence>
<protein>
    <submittedName>
        <fullName evidence="2">Glycerophosphodiester phosphodiesterase</fullName>
    </submittedName>
</protein>
<feature type="transmembrane region" description="Helical" evidence="1">
    <location>
        <begin position="71"/>
        <end position="90"/>
    </location>
</feature>
<keyword evidence="3" id="KW-1185">Reference proteome</keyword>
<keyword evidence="1" id="KW-0472">Membrane</keyword>
<dbReference type="PANTHER" id="PTHR40076:SF1">
    <property type="entry name" value="MEMBRANE PROTEIN"/>
    <property type="match status" value="1"/>
</dbReference>
<dbReference type="InterPro" id="IPR010380">
    <property type="entry name" value="DUF975"/>
</dbReference>
<dbReference type="EMBL" id="JRHO01000014">
    <property type="protein sequence ID" value="KGK98010.1"/>
    <property type="molecule type" value="Genomic_DNA"/>
</dbReference>
<keyword evidence="1" id="KW-1133">Transmembrane helix</keyword>
<evidence type="ECO:0000313" key="2">
    <source>
        <dbReference type="EMBL" id="KGK98010.1"/>
    </source>
</evidence>
<sequence length="191" mass="21135">MDYEEIFKRAWDVFKENIAAYVVATLIAFIGSIFIVTIAPLFYGLAYMAVKGMGGEKVEINDLFEGFNNFIKSWVFFIIFAIIVGIGFMFLVLPGIVLSILMIYALPLLIIRGYGVMDSIKESIEISKNNFVDTLVLAIILWVITAIGGMVYVGSLLTTPFYFLALVAALEAQIGAGESYTAEYTEVSDVE</sequence>
<feature type="transmembrane region" description="Helical" evidence="1">
    <location>
        <begin position="20"/>
        <end position="50"/>
    </location>
</feature>
<proteinExistence type="predicted"/>
<dbReference type="AlphaFoldDB" id="A0A099SYL6"/>
<name>A0A099SYL6_METMT</name>
<evidence type="ECO:0000313" key="3">
    <source>
        <dbReference type="Proteomes" id="UP000029859"/>
    </source>
</evidence>
<keyword evidence="1" id="KW-0812">Transmembrane</keyword>
<gene>
    <name evidence="2" type="ORF">LI82_09690</name>
</gene>
<accession>A0A099SYL6</accession>
<dbReference type="Proteomes" id="UP000029859">
    <property type="component" value="Unassembled WGS sequence"/>
</dbReference>
<dbReference type="OrthoDB" id="147905at2157"/>
<dbReference type="PANTHER" id="PTHR40076">
    <property type="entry name" value="MEMBRANE PROTEIN-RELATED"/>
    <property type="match status" value="1"/>
</dbReference>
<dbReference type="RefSeq" id="WP_048195216.1">
    <property type="nucleotide sequence ID" value="NZ_CAAGSM010000001.1"/>
</dbReference>
<feature type="transmembrane region" description="Helical" evidence="1">
    <location>
        <begin position="135"/>
        <end position="157"/>
    </location>
</feature>